<feature type="coiled-coil region" evidence="3">
    <location>
        <begin position="603"/>
        <end position="794"/>
    </location>
</feature>
<dbReference type="InterPro" id="IPR001660">
    <property type="entry name" value="SAM"/>
</dbReference>
<evidence type="ECO:0000256" key="2">
    <source>
        <dbReference type="ARBA" id="ARBA00023054"/>
    </source>
</evidence>
<feature type="region of interest" description="Disordered" evidence="4">
    <location>
        <begin position="1004"/>
        <end position="1034"/>
    </location>
</feature>
<gene>
    <name evidence="8" type="ORF">IHE44_0012079</name>
    <name evidence="7" type="ORF">IHE44_002725</name>
</gene>
<dbReference type="InterPro" id="IPR057892">
    <property type="entry name" value="LIP-1_CC2"/>
</dbReference>
<dbReference type="Gene3D" id="1.10.150.50">
    <property type="entry name" value="Transcription Factor, Ets-1"/>
    <property type="match status" value="4"/>
</dbReference>
<evidence type="ECO:0000256" key="1">
    <source>
        <dbReference type="ARBA" id="ARBA00022737"/>
    </source>
</evidence>
<dbReference type="InterPro" id="IPR013761">
    <property type="entry name" value="SAM/pointed_sf"/>
</dbReference>
<dbReference type="GO" id="GO:0050808">
    <property type="term" value="P:synapse organization"/>
    <property type="evidence" value="ECO:0007669"/>
    <property type="project" value="TreeGrafter"/>
</dbReference>
<dbReference type="SUPFAM" id="SSF57997">
    <property type="entry name" value="Tropomyosin"/>
    <property type="match status" value="1"/>
</dbReference>
<feature type="compositionally biased region" description="Low complexity" evidence="4">
    <location>
        <begin position="16"/>
        <end position="26"/>
    </location>
</feature>
<evidence type="ECO:0000313" key="8">
    <source>
        <dbReference type="EMBL" id="KAI1238981.1"/>
    </source>
</evidence>
<dbReference type="InterPro" id="IPR029515">
    <property type="entry name" value="Liprin"/>
</dbReference>
<keyword evidence="9" id="KW-1185">Reference proteome</keyword>
<dbReference type="PANTHER" id="PTHR12587">
    <property type="entry name" value="LAR INTERACTING PROTEIN LIP -RELATED PROTEIN"/>
    <property type="match status" value="1"/>
</dbReference>
<feature type="compositionally biased region" description="Low complexity" evidence="4">
    <location>
        <begin position="1004"/>
        <end position="1022"/>
    </location>
</feature>
<dbReference type="CDD" id="cd09565">
    <property type="entry name" value="SAM_liprin-alpha1_2_3_4_repeat2"/>
    <property type="match status" value="1"/>
</dbReference>
<organism evidence="7">
    <name type="scientific">Lamprotornis superbus</name>
    <dbReference type="NCBI Taxonomy" id="245042"/>
    <lineage>
        <taxon>Eukaryota</taxon>
        <taxon>Metazoa</taxon>
        <taxon>Chordata</taxon>
        <taxon>Craniata</taxon>
        <taxon>Vertebrata</taxon>
        <taxon>Euteleostomi</taxon>
        <taxon>Archelosauria</taxon>
        <taxon>Archosauria</taxon>
        <taxon>Dinosauria</taxon>
        <taxon>Saurischia</taxon>
        <taxon>Theropoda</taxon>
        <taxon>Coelurosauria</taxon>
        <taxon>Aves</taxon>
        <taxon>Neognathae</taxon>
        <taxon>Neoaves</taxon>
        <taxon>Telluraves</taxon>
        <taxon>Australaves</taxon>
        <taxon>Passeriformes</taxon>
        <taxon>Sturnidae</taxon>
        <taxon>Lamprotornis</taxon>
    </lineage>
</organism>
<dbReference type="EMBL" id="JADDUC020000005">
    <property type="protein sequence ID" value="KAI1238981.1"/>
    <property type="molecule type" value="Genomic_DNA"/>
</dbReference>
<feature type="region of interest" description="Disordered" evidence="4">
    <location>
        <begin position="1077"/>
        <end position="1121"/>
    </location>
</feature>
<comment type="caution">
    <text evidence="7">The sequence shown here is derived from an EMBL/GenBank/DDBJ whole genome shotgun (WGS) entry which is preliminary data.</text>
</comment>
<keyword evidence="5" id="KW-1133">Transmembrane helix</keyword>
<feature type="coiled-coil region" evidence="3">
    <location>
        <begin position="1313"/>
        <end position="1340"/>
    </location>
</feature>
<dbReference type="SUPFAM" id="SSF47769">
    <property type="entry name" value="SAM/Pointed domain"/>
    <property type="match status" value="2"/>
</dbReference>
<dbReference type="Pfam" id="PF00536">
    <property type="entry name" value="SAM_1"/>
    <property type="match status" value="1"/>
</dbReference>
<name>A0A835NZ59_9PASS</name>
<dbReference type="Pfam" id="PF25526">
    <property type="entry name" value="LIP-1"/>
    <property type="match status" value="1"/>
</dbReference>
<feature type="region of interest" description="Disordered" evidence="4">
    <location>
        <begin position="1"/>
        <end position="29"/>
    </location>
</feature>
<dbReference type="GO" id="GO:0048786">
    <property type="term" value="C:presynaptic active zone"/>
    <property type="evidence" value="ECO:0007669"/>
    <property type="project" value="TreeGrafter"/>
</dbReference>
<keyword evidence="1" id="KW-0677">Repeat</keyword>
<reference evidence="8 9" key="2">
    <citation type="journal article" date="2021" name="J. Hered.">
        <title>Feather Gene Expression Elucidates the Developmental Basis of Plumage Iridescence in African Starlings.</title>
        <authorList>
            <person name="Rubenstein D.R."/>
            <person name="Corvelo A."/>
            <person name="MacManes M.D."/>
            <person name="Maia R."/>
            <person name="Narzisi G."/>
            <person name="Rousaki A."/>
            <person name="Vandenabeele P."/>
            <person name="Shawkey M.D."/>
            <person name="Solomon J."/>
        </authorList>
    </citation>
    <scope>NUCLEOTIDE SEQUENCE [LARGE SCALE GENOMIC DNA]</scope>
    <source>
        <strain evidence="8">SS15</strain>
    </source>
</reference>
<dbReference type="EMBL" id="JADDUC010000015">
    <property type="protein sequence ID" value="KAG0127610.1"/>
    <property type="molecule type" value="Genomic_DNA"/>
</dbReference>
<dbReference type="Proteomes" id="UP000618051">
    <property type="component" value="Unassembled WGS sequence"/>
</dbReference>
<feature type="coiled-coil region" evidence="3">
    <location>
        <begin position="947"/>
        <end position="988"/>
    </location>
</feature>
<dbReference type="FunFam" id="1.10.150.50:FF:000002">
    <property type="entry name" value="PTPRF interacting protein alpha 1"/>
    <property type="match status" value="1"/>
</dbReference>
<feature type="coiled-coil region" evidence="3">
    <location>
        <begin position="528"/>
        <end position="562"/>
    </location>
</feature>
<dbReference type="SMART" id="SM00454">
    <property type="entry name" value="SAM"/>
    <property type="match status" value="3"/>
</dbReference>
<accession>A0A835NZ59</accession>
<keyword evidence="5" id="KW-0812">Transmembrane</keyword>
<evidence type="ECO:0000313" key="9">
    <source>
        <dbReference type="Proteomes" id="UP000618051"/>
    </source>
</evidence>
<feature type="coiled-coil region" evidence="3">
    <location>
        <begin position="436"/>
        <end position="477"/>
    </location>
</feature>
<evidence type="ECO:0000256" key="3">
    <source>
        <dbReference type="SAM" id="Coils"/>
    </source>
</evidence>
<evidence type="ECO:0000256" key="5">
    <source>
        <dbReference type="SAM" id="Phobius"/>
    </source>
</evidence>
<dbReference type="PROSITE" id="PS50105">
    <property type="entry name" value="SAM_DOMAIN"/>
    <property type="match status" value="2"/>
</dbReference>
<reference evidence="8" key="3">
    <citation type="submission" date="2022-01" db="EMBL/GenBank/DDBJ databases">
        <authorList>
            <person name="Rubenstein D.R."/>
        </authorList>
    </citation>
    <scope>NUCLEOTIDE SEQUENCE</scope>
    <source>
        <strain evidence="8">SS15</strain>
        <tissue evidence="8">Liver</tissue>
    </source>
</reference>
<protein>
    <submittedName>
        <fullName evidence="8">Liprin-alpha-2</fullName>
    </submittedName>
</protein>
<keyword evidence="2 3" id="KW-0175">Coiled coil</keyword>
<dbReference type="OrthoDB" id="2132119at2759"/>
<proteinExistence type="predicted"/>
<evidence type="ECO:0000313" key="7">
    <source>
        <dbReference type="EMBL" id="KAG0127610.1"/>
    </source>
</evidence>
<feature type="domain" description="SAM" evidence="6">
    <location>
        <begin position="1352"/>
        <end position="1377"/>
    </location>
</feature>
<feature type="transmembrane region" description="Helical" evidence="5">
    <location>
        <begin position="280"/>
        <end position="304"/>
    </location>
</feature>
<evidence type="ECO:0000256" key="4">
    <source>
        <dbReference type="SAM" id="MobiDB-lite"/>
    </source>
</evidence>
<keyword evidence="5" id="KW-0472">Membrane</keyword>
<dbReference type="PANTHER" id="PTHR12587:SF6">
    <property type="entry name" value="LIPRIN-ALPHA-2"/>
    <property type="match status" value="1"/>
</dbReference>
<sequence length="1481" mass="167476">MMCEVMPTINEDTPMSQRGSQSSGSDSDSHFEQLMVNMLDERDRLLDTLRETQESLSLAQQRLQDVIYDRDSLQRQLNSALPQTSTFISTEGRRISIHKPVYSAIVWFMEVDVGKAKETATKSVADSAQAWICNCVTLNDDLATSLLAALRGPSASCPHGSCVTLQPQVQEPLRFKNKSELESSKQSLSHKCQITSGAKPELLFLLQLSGCSQKKGMSHTEYLCSRVPQSPGRAEWSQELHSALTQGHISFSSSCFQMTVAAGTSIENNIQRTISCPNKYAVFMVYSFCLVKLGTFLAAVMLLLNQGEAEEEALPGKKFLDQNKQTILLKRAAMDWKGENNYDSLSMECGSRGQGDGKIIAYFPPGLPILNEALVLLGQVRPEAAIYCAEEAASPVVFIETLQRKKKRNSKRLFHSLIPEMNCGSMIEKPKEEVEFAALTKELNACREQLLEKEEEISELKAERNNTRLLLEHLECLVSRHERSLRMTVVKRQAQSPSGVSSEVEVLKALKSLFEHHKALDEKVRERLRVSLERVSALEEELAAANQEIVALREQNAHIQRKMAAGEGSAESEHIEGMEPGQKVHEKRLSNGSIDSNDEASQVVELQELLEKQNYEMAQMKERLAALSSRVGEVEQEAETTRKELIKTEEMNSKYQRDIREAMAQKEDMEERITTLEKRYLSAQRESTSIHDMNDKLENELANKEAILRQLEDKNRQLQERLELAEQKLQQTMRKAETLPEVEAELAQRIAALTKAEERHGNIEERMRHLEAQLEEKNQELQRARQREKMNEEHNKRLSDTVDRLLTESNERLQLHLKERMAALEEKNLKVSGKIWKSPYMIRPHLDTSTELRYSVGSLVDSQSDYRSTKVIRRPRRGRMGVRRDEPKVKSLGDHEWNRTQQIGVLSSHPFESDTEMSDIDDDDRETLFSSMDLLSPSGHSDAQTLAMMLQEQLDAINKEIRLIQEEKESTELRAEEIENRVASVSLEGLNLARVHQGTSITGSVTASSLASSSPPSGHSTPKLTPRSPAREMDRMGVMTLIAVVEEDGREDKATIKCETSPPPTPRAVRMTHTLPSSYHNDARSSLPASLEPESIGLGSVSSSQDSLHKAPKKKGIKSSIGRLFGKKEKARLGQLRGYMETEAAAQESLGLGKLGTQAEKDRRLKKKHELLEEARRKGLPFAQWDGPTVVAWLESGAIMSALSDTEIQREIGISNPLHRLKLRLAIQEMVSLTSPSAPPTSRTTLAYGDMNHEWIGNEWLPSLGLPQYRSYFMECLVDARMLDHLTKKDLRVHLKMVDSFHRTSLQYGIMCLKRLNYDRKELEKRREMSQHEIKGIRRLTWCNVLTDVLVWSNDRVIRWIQAIGLREYANNILESGARQILEREYNNLLALGTERRLEESDDKNFRRGPSWRRQFPPREVHGISMMPGASETLPAGFRLTTTSGQSRKMASDGFQRGFVKTNGEAAFKKDVNDNLEAAGP</sequence>
<feature type="coiled-coil region" evidence="3">
    <location>
        <begin position="35"/>
        <end position="62"/>
    </location>
</feature>
<evidence type="ECO:0000259" key="6">
    <source>
        <dbReference type="PROSITE" id="PS50105"/>
    </source>
</evidence>
<dbReference type="InterPro" id="IPR037621">
    <property type="entry name" value="LIP-1_SAM_2"/>
</dbReference>
<reference evidence="7" key="1">
    <citation type="submission" date="2020-10" db="EMBL/GenBank/DDBJ databases">
        <title>Feather gene expression reveals the developmental basis of iridescence in African starlings.</title>
        <authorList>
            <person name="Rubenstein D.R."/>
        </authorList>
    </citation>
    <scope>NUCLEOTIDE SEQUENCE</scope>
    <source>
        <strain evidence="7">SS15</strain>
        <tissue evidence="7">Liver</tissue>
    </source>
</reference>
<feature type="domain" description="SAM" evidence="6">
    <location>
        <begin position="1259"/>
        <end position="1316"/>
    </location>
</feature>